<reference evidence="2" key="1">
    <citation type="submission" date="2023-10" db="EMBL/GenBank/DDBJ databases">
        <authorList>
            <person name="Hackl T."/>
        </authorList>
    </citation>
    <scope>NUCLEOTIDE SEQUENCE</scope>
</reference>
<dbReference type="Pfam" id="PF00646">
    <property type="entry name" value="F-box"/>
    <property type="match status" value="1"/>
</dbReference>
<evidence type="ECO:0000313" key="3">
    <source>
        <dbReference type="Proteomes" id="UP001295740"/>
    </source>
</evidence>
<proteinExistence type="predicted"/>
<dbReference type="AlphaFoldDB" id="A0AAI8YJM7"/>
<keyword evidence="3" id="KW-1185">Reference proteome</keyword>
<dbReference type="EMBL" id="CAUWAG010000010">
    <property type="protein sequence ID" value="CAJ2507321.1"/>
    <property type="molecule type" value="Genomic_DNA"/>
</dbReference>
<accession>A0AAI8YJM7</accession>
<gene>
    <name evidence="2" type="ORF">KHLLAP_LOCUS7789</name>
</gene>
<organism evidence="2 3">
    <name type="scientific">Anthostomella pinea</name>
    <dbReference type="NCBI Taxonomy" id="933095"/>
    <lineage>
        <taxon>Eukaryota</taxon>
        <taxon>Fungi</taxon>
        <taxon>Dikarya</taxon>
        <taxon>Ascomycota</taxon>
        <taxon>Pezizomycotina</taxon>
        <taxon>Sordariomycetes</taxon>
        <taxon>Xylariomycetidae</taxon>
        <taxon>Xylariales</taxon>
        <taxon>Xylariaceae</taxon>
        <taxon>Anthostomella</taxon>
    </lineage>
</organism>
<sequence>MACQPTLIGLPPEMKAEIVTHLEFRDTISLKSTCKQFYHAVPALNMDGLIAAERKKSAHDNDLWACSVCLRVRKGEHFADTQRNKRSKLGSKANKRFCIECGTKIQSNGTSRYLPGSLIFNKGRIYVVCPKCKRWGLVGCETYIRWVGCESYAQEVAAARRSCYLEQDVEGVADFGPERYIGMKHQLTTKR</sequence>
<feature type="domain" description="F-box" evidence="1">
    <location>
        <begin position="9"/>
        <end position="41"/>
    </location>
</feature>
<dbReference type="SUPFAM" id="SSF81383">
    <property type="entry name" value="F-box domain"/>
    <property type="match status" value="1"/>
</dbReference>
<evidence type="ECO:0000259" key="1">
    <source>
        <dbReference type="Pfam" id="PF00646"/>
    </source>
</evidence>
<name>A0AAI8YJM7_9PEZI</name>
<dbReference type="InterPro" id="IPR036047">
    <property type="entry name" value="F-box-like_dom_sf"/>
</dbReference>
<comment type="caution">
    <text evidence="2">The sequence shown here is derived from an EMBL/GenBank/DDBJ whole genome shotgun (WGS) entry which is preliminary data.</text>
</comment>
<evidence type="ECO:0000313" key="2">
    <source>
        <dbReference type="EMBL" id="CAJ2507321.1"/>
    </source>
</evidence>
<dbReference type="InterPro" id="IPR001810">
    <property type="entry name" value="F-box_dom"/>
</dbReference>
<dbReference type="Proteomes" id="UP001295740">
    <property type="component" value="Unassembled WGS sequence"/>
</dbReference>
<protein>
    <submittedName>
        <fullName evidence="2">Uu.00g085070.m01.CDS01</fullName>
    </submittedName>
</protein>